<dbReference type="InterPro" id="IPR041916">
    <property type="entry name" value="Anti_sigma_zinc_sf"/>
</dbReference>
<protein>
    <recommendedName>
        <fullName evidence="10">Regulator of SigK</fullName>
    </recommendedName>
    <alternativeName>
        <fullName evidence="9">Sigma-K anti-sigma factor RskA</fullName>
    </alternativeName>
</protein>
<feature type="region of interest" description="Disordered" evidence="11">
    <location>
        <begin position="72"/>
        <end position="92"/>
    </location>
</feature>
<keyword evidence="4" id="KW-0812">Transmembrane</keyword>
<evidence type="ECO:0000256" key="6">
    <source>
        <dbReference type="ARBA" id="ARBA00023015"/>
    </source>
</evidence>
<comment type="subcellular location">
    <subcellularLocation>
        <location evidence="2">Cell membrane</location>
    </subcellularLocation>
    <subcellularLocation>
        <location evidence="1">Membrane</location>
        <topology evidence="1">Single-pass membrane protein</topology>
    </subcellularLocation>
</comment>
<keyword evidence="3" id="KW-1003">Cell membrane</keyword>
<dbReference type="Pfam" id="PF10099">
    <property type="entry name" value="RskA_C"/>
    <property type="match status" value="1"/>
</dbReference>
<dbReference type="EMBL" id="CP104874">
    <property type="protein sequence ID" value="WWF04279.1"/>
    <property type="molecule type" value="Genomic_DNA"/>
</dbReference>
<accession>A0ABZ2FD28</accession>
<dbReference type="RefSeq" id="WP_338537722.1">
    <property type="nucleotide sequence ID" value="NZ_CP104874.1"/>
</dbReference>
<keyword evidence="6" id="KW-0805">Transcription regulation</keyword>
<dbReference type="InterPro" id="IPR018764">
    <property type="entry name" value="RskA_C"/>
</dbReference>
<reference evidence="14 15" key="1">
    <citation type="submission" date="2022-09" db="EMBL/GenBank/DDBJ databases">
        <title>Complete genome sequence of Janibacter terrae strain COS04-44, PCL-degrading bacteria isolated from oil spilled coast.</title>
        <authorList>
            <person name="Park H."/>
            <person name="Kim J.Y."/>
            <person name="An S.H."/>
            <person name="Lee C.M."/>
            <person name="Weon H.-Y."/>
        </authorList>
    </citation>
    <scope>NUCLEOTIDE SEQUENCE [LARGE SCALE GENOMIC DNA]</scope>
    <source>
        <strain evidence="14 15">COS04-44</strain>
    </source>
</reference>
<evidence type="ECO:0000256" key="4">
    <source>
        <dbReference type="ARBA" id="ARBA00022692"/>
    </source>
</evidence>
<evidence type="ECO:0000313" key="15">
    <source>
        <dbReference type="Proteomes" id="UP001381003"/>
    </source>
</evidence>
<dbReference type="Gene3D" id="1.10.10.1320">
    <property type="entry name" value="Anti-sigma factor, zinc-finger domain"/>
    <property type="match status" value="1"/>
</dbReference>
<evidence type="ECO:0000256" key="11">
    <source>
        <dbReference type="SAM" id="MobiDB-lite"/>
    </source>
</evidence>
<evidence type="ECO:0000256" key="10">
    <source>
        <dbReference type="ARBA" id="ARBA00030803"/>
    </source>
</evidence>
<organism evidence="14 15">
    <name type="scientific">Janibacter terrae</name>
    <dbReference type="NCBI Taxonomy" id="103817"/>
    <lineage>
        <taxon>Bacteria</taxon>
        <taxon>Bacillati</taxon>
        <taxon>Actinomycetota</taxon>
        <taxon>Actinomycetes</taxon>
        <taxon>Micrococcales</taxon>
        <taxon>Intrasporangiaceae</taxon>
        <taxon>Janibacter</taxon>
    </lineage>
</organism>
<evidence type="ECO:0000256" key="8">
    <source>
        <dbReference type="ARBA" id="ARBA00023163"/>
    </source>
</evidence>
<feature type="domain" description="Putative zinc-finger" evidence="13">
    <location>
        <begin position="4"/>
        <end position="36"/>
    </location>
</feature>
<evidence type="ECO:0000256" key="9">
    <source>
        <dbReference type="ARBA" id="ARBA00029829"/>
    </source>
</evidence>
<keyword evidence="15" id="KW-1185">Reference proteome</keyword>
<feature type="domain" description="Anti-sigma K factor RskA C-terminal" evidence="12">
    <location>
        <begin position="107"/>
        <end position="237"/>
    </location>
</feature>
<dbReference type="PANTHER" id="PTHR37461:SF1">
    <property type="entry name" value="ANTI-SIGMA-K FACTOR RSKA"/>
    <property type="match status" value="1"/>
</dbReference>
<gene>
    <name evidence="14" type="ORF">N5P18_11315</name>
</gene>
<evidence type="ECO:0000256" key="3">
    <source>
        <dbReference type="ARBA" id="ARBA00022475"/>
    </source>
</evidence>
<evidence type="ECO:0000256" key="1">
    <source>
        <dbReference type="ARBA" id="ARBA00004167"/>
    </source>
</evidence>
<dbReference type="PANTHER" id="PTHR37461">
    <property type="entry name" value="ANTI-SIGMA-K FACTOR RSKA"/>
    <property type="match status" value="1"/>
</dbReference>
<keyword evidence="7" id="KW-0472">Membrane</keyword>
<proteinExistence type="predicted"/>
<evidence type="ECO:0000259" key="12">
    <source>
        <dbReference type="Pfam" id="PF10099"/>
    </source>
</evidence>
<keyword evidence="8" id="KW-0804">Transcription</keyword>
<keyword evidence="5" id="KW-1133">Transmembrane helix</keyword>
<dbReference type="Proteomes" id="UP001381003">
    <property type="component" value="Chromosome"/>
</dbReference>
<name>A0ABZ2FD28_9MICO</name>
<evidence type="ECO:0000259" key="13">
    <source>
        <dbReference type="Pfam" id="PF13490"/>
    </source>
</evidence>
<evidence type="ECO:0000313" key="14">
    <source>
        <dbReference type="EMBL" id="WWF04279.1"/>
    </source>
</evidence>
<sequence>MSEDLHSLSGAYVLDALDDGERADFEQHLARCSTCRDEVDSFRLVTPLLAETVAVTPPPALRADVMAAVRTTRQDPPPVPGPEPAAEAEAEQATVTPLRQRVRRRWVALAAAAALVVGGGATWQVVERTSQSLTEQVVAADDAHSWSATTADGGTVRITRSEDMGRAVLRVEGLSAPGEGRAYQAWLQDASGEMTSAGMVPGTDGEMLLEGDVSTAAGVGLTMEPAGGSRQPTSAPVALVELG</sequence>
<dbReference type="InterPro" id="IPR027383">
    <property type="entry name" value="Znf_put"/>
</dbReference>
<dbReference type="Pfam" id="PF13490">
    <property type="entry name" value="zf-HC2"/>
    <property type="match status" value="1"/>
</dbReference>
<evidence type="ECO:0000256" key="2">
    <source>
        <dbReference type="ARBA" id="ARBA00004236"/>
    </source>
</evidence>
<dbReference type="InterPro" id="IPR051474">
    <property type="entry name" value="Anti-sigma-K/W_factor"/>
</dbReference>
<evidence type="ECO:0000256" key="7">
    <source>
        <dbReference type="ARBA" id="ARBA00023136"/>
    </source>
</evidence>
<evidence type="ECO:0000256" key="5">
    <source>
        <dbReference type="ARBA" id="ARBA00022989"/>
    </source>
</evidence>